<dbReference type="Proteomes" id="UP001138621">
    <property type="component" value="Unassembled WGS sequence"/>
</dbReference>
<evidence type="ECO:0000259" key="2">
    <source>
        <dbReference type="Pfam" id="PF13699"/>
    </source>
</evidence>
<dbReference type="Proteomes" id="UP001158500">
    <property type="component" value="Unassembled WGS sequence"/>
</dbReference>
<comment type="caution">
    <text evidence="4">The sequence shown here is derived from an EMBL/GenBank/DDBJ whole genome shotgun (WGS) entry which is preliminary data.</text>
</comment>
<gene>
    <name evidence="3" type="ORF">G7024_18990</name>
    <name evidence="4" type="ORF">N5C32_03015</name>
</gene>
<proteinExistence type="predicted"/>
<dbReference type="Pfam" id="PF13699">
    <property type="entry name" value="eCIS_core"/>
    <property type="match status" value="1"/>
</dbReference>
<feature type="domain" description="eCIS core" evidence="2">
    <location>
        <begin position="83"/>
        <end position="161"/>
    </location>
</feature>
<reference evidence="4" key="2">
    <citation type="submission" date="2022-09" db="EMBL/GenBank/DDBJ databases">
        <title>Intensive care unit water sources are persistently colonized with multi-drug resistant bacteria and are the site of extensive horizontal gene transfer of antibiotic resistance genes.</title>
        <authorList>
            <person name="Diorio-Toth L."/>
        </authorList>
    </citation>
    <scope>NUCLEOTIDE SEQUENCE</scope>
    <source>
        <strain evidence="4">GD03947</strain>
    </source>
</reference>
<feature type="signal peptide" evidence="1">
    <location>
        <begin position="1"/>
        <end position="23"/>
    </location>
</feature>
<feature type="chain" id="PRO_5041205340" evidence="1">
    <location>
        <begin position="24"/>
        <end position="205"/>
    </location>
</feature>
<name>A0AA42TEW0_STUST</name>
<dbReference type="RefSeq" id="WP_125873008.1">
    <property type="nucleotide sequence ID" value="NZ_JAAMRD010000018.1"/>
</dbReference>
<dbReference type="InterPro" id="IPR025295">
    <property type="entry name" value="eCIS_core_dom"/>
</dbReference>
<sequence>MSFTSLLRLALLPLVLLALPVWAQTACPPGQQPICLSGACLCMPAAASDPQAVYDRVQRMATLALQNWIQQSRDRLVAGGVEPIPLHIRSQLEPYFDLAVLESARYRVGDEVVLNAGNTLLRNPDVNAVTLIDVIVFRHEEDARDNVALWAHELKHVEQYLDWGVAEFARRYTQDFRAVERPAYALEREVEEALREAGARRSPQQ</sequence>
<dbReference type="EMBL" id="JAAMRD010000018">
    <property type="protein sequence ID" value="MBA1306485.1"/>
    <property type="molecule type" value="Genomic_DNA"/>
</dbReference>
<keyword evidence="1" id="KW-0732">Signal</keyword>
<dbReference type="EMBL" id="JAOCAE010000002">
    <property type="protein sequence ID" value="MDH1235004.1"/>
    <property type="molecule type" value="Genomic_DNA"/>
</dbReference>
<organism evidence="4 5">
    <name type="scientific">Stutzerimonas stutzeri</name>
    <name type="common">Pseudomonas stutzeri</name>
    <dbReference type="NCBI Taxonomy" id="316"/>
    <lineage>
        <taxon>Bacteria</taxon>
        <taxon>Pseudomonadati</taxon>
        <taxon>Pseudomonadota</taxon>
        <taxon>Gammaproteobacteria</taxon>
        <taxon>Pseudomonadales</taxon>
        <taxon>Pseudomonadaceae</taxon>
        <taxon>Stutzerimonas</taxon>
    </lineage>
</organism>
<evidence type="ECO:0000313" key="5">
    <source>
        <dbReference type="Proteomes" id="UP001158500"/>
    </source>
</evidence>
<evidence type="ECO:0000313" key="4">
    <source>
        <dbReference type="EMBL" id="MDH1235004.1"/>
    </source>
</evidence>
<evidence type="ECO:0000313" key="3">
    <source>
        <dbReference type="EMBL" id="MBA1306485.1"/>
    </source>
</evidence>
<protein>
    <submittedName>
        <fullName evidence="4">DUF4157 domain-containing protein</fullName>
    </submittedName>
</protein>
<evidence type="ECO:0000256" key="1">
    <source>
        <dbReference type="SAM" id="SignalP"/>
    </source>
</evidence>
<accession>A0AA42TEW0</accession>
<reference evidence="3" key="1">
    <citation type="submission" date="2020-02" db="EMBL/GenBank/DDBJ databases">
        <title>Synteny-based analysis reveals conserved mechanism for high triclosan tolerance in Pseudomonas, as well as instances of horizontal transfer.</title>
        <authorList>
            <person name="Mcfarland A.G."/>
            <person name="Bertucci H.K."/>
            <person name="Litmann E."/>
            <person name="Shen J."/>
            <person name="Huttenhower C."/>
            <person name="Hartmann E.M."/>
        </authorList>
    </citation>
    <scope>NUCLEOTIDE SEQUENCE</scope>
    <source>
        <strain evidence="3">109A1</strain>
    </source>
</reference>
<dbReference type="AlphaFoldDB" id="A0AA42TEW0"/>